<dbReference type="Proteomes" id="UP000823775">
    <property type="component" value="Unassembled WGS sequence"/>
</dbReference>
<evidence type="ECO:0000256" key="1">
    <source>
        <dbReference type="SAM" id="MobiDB-lite"/>
    </source>
</evidence>
<sequence length="93" mass="10619">MNYHGYGRGNSGRSDYGGSSNNQQCYGRDNSSIRTDQVMPPSVLPAQRRSQRGRKAPLWMKDYVATAHFKDLTSKPLYAIDQYLGYDHISDHY</sequence>
<dbReference type="EMBL" id="JACEIK010001297">
    <property type="protein sequence ID" value="MCD7468109.1"/>
    <property type="molecule type" value="Genomic_DNA"/>
</dbReference>
<evidence type="ECO:0000313" key="3">
    <source>
        <dbReference type="Proteomes" id="UP000823775"/>
    </source>
</evidence>
<feature type="compositionally biased region" description="Polar residues" evidence="1">
    <location>
        <begin position="11"/>
        <end position="35"/>
    </location>
</feature>
<feature type="region of interest" description="Disordered" evidence="1">
    <location>
        <begin position="1"/>
        <end position="55"/>
    </location>
</feature>
<keyword evidence="3" id="KW-1185">Reference proteome</keyword>
<organism evidence="2 3">
    <name type="scientific">Datura stramonium</name>
    <name type="common">Jimsonweed</name>
    <name type="synonym">Common thornapple</name>
    <dbReference type="NCBI Taxonomy" id="4076"/>
    <lineage>
        <taxon>Eukaryota</taxon>
        <taxon>Viridiplantae</taxon>
        <taxon>Streptophyta</taxon>
        <taxon>Embryophyta</taxon>
        <taxon>Tracheophyta</taxon>
        <taxon>Spermatophyta</taxon>
        <taxon>Magnoliopsida</taxon>
        <taxon>eudicotyledons</taxon>
        <taxon>Gunneridae</taxon>
        <taxon>Pentapetalae</taxon>
        <taxon>asterids</taxon>
        <taxon>lamiids</taxon>
        <taxon>Solanales</taxon>
        <taxon>Solanaceae</taxon>
        <taxon>Solanoideae</taxon>
        <taxon>Datureae</taxon>
        <taxon>Datura</taxon>
    </lineage>
</organism>
<reference evidence="2 3" key="1">
    <citation type="journal article" date="2021" name="BMC Genomics">
        <title>Datura genome reveals duplications of psychoactive alkaloid biosynthetic genes and high mutation rate following tissue culture.</title>
        <authorList>
            <person name="Rajewski A."/>
            <person name="Carter-House D."/>
            <person name="Stajich J."/>
            <person name="Litt A."/>
        </authorList>
    </citation>
    <scope>NUCLEOTIDE SEQUENCE [LARGE SCALE GENOMIC DNA]</scope>
    <source>
        <strain evidence="2">AR-01</strain>
    </source>
</reference>
<protein>
    <submittedName>
        <fullName evidence="2">Uncharacterized protein</fullName>
    </submittedName>
</protein>
<name>A0ABS8TAW0_DATST</name>
<gene>
    <name evidence="2" type="ORF">HAX54_005920</name>
</gene>
<feature type="compositionally biased region" description="Gly residues" evidence="1">
    <location>
        <begin position="1"/>
        <end position="10"/>
    </location>
</feature>
<evidence type="ECO:0000313" key="2">
    <source>
        <dbReference type="EMBL" id="MCD7468109.1"/>
    </source>
</evidence>
<comment type="caution">
    <text evidence="2">The sequence shown here is derived from an EMBL/GenBank/DDBJ whole genome shotgun (WGS) entry which is preliminary data.</text>
</comment>
<accession>A0ABS8TAW0</accession>
<proteinExistence type="predicted"/>